<dbReference type="AlphaFoldDB" id="A0AB73SZH7"/>
<sequence>MIFEELKEIELSGEKYPIKCDLLVLEQLQEEFGSVADFENKLLGIEYLKDAEGEYIRDKEGKRKANIGIPDTKAINKGLYLMVREGLEIKGGAADGKTLSREGLLRKVDKSYTEISKIVHEAFAECFEGKNGKATQGTN</sequence>
<dbReference type="EMBL" id="QGGY01000015">
    <property type="protein sequence ID" value="PWJ72942.1"/>
    <property type="molecule type" value="Genomic_DNA"/>
</dbReference>
<protein>
    <submittedName>
        <fullName evidence="1">Uncharacterized protein</fullName>
    </submittedName>
</protein>
<organism evidence="1 2">
    <name type="scientific">Murimonas intestini</name>
    <dbReference type="NCBI Taxonomy" id="1337051"/>
    <lineage>
        <taxon>Bacteria</taxon>
        <taxon>Bacillati</taxon>
        <taxon>Bacillota</taxon>
        <taxon>Clostridia</taxon>
        <taxon>Lachnospirales</taxon>
        <taxon>Lachnospiraceae</taxon>
        <taxon>Murimonas</taxon>
    </lineage>
</organism>
<gene>
    <name evidence="1" type="ORF">C7383_11598</name>
</gene>
<dbReference type="RefSeq" id="WP_109748108.1">
    <property type="nucleotide sequence ID" value="NZ_JANKBI010000015.1"/>
</dbReference>
<proteinExistence type="predicted"/>
<dbReference type="Proteomes" id="UP000245412">
    <property type="component" value="Unassembled WGS sequence"/>
</dbReference>
<evidence type="ECO:0000313" key="1">
    <source>
        <dbReference type="EMBL" id="PWJ72942.1"/>
    </source>
</evidence>
<accession>A0AB73SZH7</accession>
<name>A0AB73SZH7_9FIRM</name>
<comment type="caution">
    <text evidence="1">The sequence shown here is derived from an EMBL/GenBank/DDBJ whole genome shotgun (WGS) entry which is preliminary data.</text>
</comment>
<keyword evidence="2" id="KW-1185">Reference proteome</keyword>
<evidence type="ECO:0000313" key="2">
    <source>
        <dbReference type="Proteomes" id="UP000245412"/>
    </source>
</evidence>
<reference evidence="1 2" key="1">
    <citation type="submission" date="2018-05" db="EMBL/GenBank/DDBJ databases">
        <authorList>
            <person name="Goeker M."/>
            <person name="Huntemann M."/>
            <person name="Clum A."/>
            <person name="Pillay M."/>
            <person name="Palaniappan K."/>
            <person name="Varghese N."/>
            <person name="Mikhailova N."/>
            <person name="Stamatis D."/>
            <person name="Reddy T."/>
            <person name="Daum C."/>
            <person name="Shapiro N."/>
            <person name="Ivanova N."/>
            <person name="Kyrpides N."/>
            <person name="Woyke T."/>
        </authorList>
    </citation>
    <scope>NUCLEOTIDE SEQUENCE [LARGE SCALE GENOMIC DNA]</scope>
    <source>
        <strain evidence="1 2">DSM 26524</strain>
    </source>
</reference>